<organism evidence="24 25">
    <name type="scientific">Candidatus Methylophosphatis roskildensis</name>
    <dbReference type="NCBI Taxonomy" id="2899263"/>
    <lineage>
        <taxon>Bacteria</taxon>
        <taxon>Pseudomonadati</taxon>
        <taxon>Pseudomonadota</taxon>
        <taxon>Betaproteobacteria</taxon>
        <taxon>Nitrosomonadales</taxon>
        <taxon>Sterolibacteriaceae</taxon>
        <taxon>Candidatus Methylophosphatis</taxon>
    </lineage>
</organism>
<dbReference type="Gene3D" id="3.50.30.10">
    <property type="entry name" value="Phosphohistidine domain"/>
    <property type="match status" value="1"/>
</dbReference>
<feature type="domain" description="PEP-utilising enzyme C-terminal" evidence="22">
    <location>
        <begin position="257"/>
        <end position="544"/>
    </location>
</feature>
<dbReference type="InterPro" id="IPR024692">
    <property type="entry name" value="PTS_EI"/>
</dbReference>
<dbReference type="PANTHER" id="PTHR46244:SF3">
    <property type="entry name" value="PHOSPHOENOLPYRUVATE-PROTEIN PHOSPHOTRANSFERASE"/>
    <property type="match status" value="1"/>
</dbReference>
<evidence type="ECO:0000259" key="22">
    <source>
        <dbReference type="Pfam" id="PF02896"/>
    </source>
</evidence>
<accession>A0A9D7E198</accession>
<dbReference type="InterPro" id="IPR006318">
    <property type="entry name" value="PTS_EI-like"/>
</dbReference>
<evidence type="ECO:0000256" key="7">
    <source>
        <dbReference type="ARBA" id="ARBA00016544"/>
    </source>
</evidence>
<evidence type="ECO:0000256" key="4">
    <source>
        <dbReference type="ARBA" id="ARBA00004496"/>
    </source>
</evidence>
<feature type="active site" description="Tele-phosphohistidine intermediate" evidence="18">
    <location>
        <position position="194"/>
    </location>
</feature>
<dbReference type="Pfam" id="PF05524">
    <property type="entry name" value="PEP-utilisers_N"/>
    <property type="match status" value="1"/>
</dbReference>
<evidence type="ECO:0000256" key="2">
    <source>
        <dbReference type="ARBA" id="ARBA00001946"/>
    </source>
</evidence>
<feature type="domain" description="PEP-utilising enzyme mobile" evidence="21">
    <location>
        <begin position="159"/>
        <end position="230"/>
    </location>
</feature>
<dbReference type="PROSITE" id="PS00742">
    <property type="entry name" value="PEP_ENZYMES_2"/>
    <property type="match status" value="1"/>
</dbReference>
<feature type="active site" description="Proton donor" evidence="18">
    <location>
        <position position="506"/>
    </location>
</feature>
<keyword evidence="8 17" id="KW-0813">Transport</keyword>
<dbReference type="Pfam" id="PF00391">
    <property type="entry name" value="PEP-utilizers"/>
    <property type="match status" value="1"/>
</dbReference>
<comment type="catalytic activity">
    <reaction evidence="1 17">
        <text>L-histidyl-[protein] + phosphoenolpyruvate = N(pros)-phospho-L-histidyl-[protein] + pyruvate</text>
        <dbReference type="Rhea" id="RHEA:23880"/>
        <dbReference type="Rhea" id="RHEA-COMP:9745"/>
        <dbReference type="Rhea" id="RHEA-COMP:9746"/>
        <dbReference type="ChEBI" id="CHEBI:15361"/>
        <dbReference type="ChEBI" id="CHEBI:29979"/>
        <dbReference type="ChEBI" id="CHEBI:58702"/>
        <dbReference type="ChEBI" id="CHEBI:64837"/>
        <dbReference type="EC" id="2.7.3.9"/>
    </reaction>
</comment>
<gene>
    <name evidence="24" type="primary">ptsP</name>
    <name evidence="24" type="ORF">IPH26_04945</name>
</gene>
<name>A0A9D7E198_9PROT</name>
<comment type="caution">
    <text evidence="24">The sequence shown here is derived from an EMBL/GenBank/DDBJ whole genome shotgun (WGS) entry which is preliminary data.</text>
</comment>
<evidence type="ECO:0000256" key="18">
    <source>
        <dbReference type="PIRSR" id="PIRSR000732-1"/>
    </source>
</evidence>
<dbReference type="Gene3D" id="3.20.20.60">
    <property type="entry name" value="Phosphoenolpyruvate-binding domains"/>
    <property type="match status" value="1"/>
</dbReference>
<dbReference type="GO" id="GO:0009401">
    <property type="term" value="P:phosphoenolpyruvate-dependent sugar phosphotransferase system"/>
    <property type="evidence" value="ECO:0007669"/>
    <property type="project" value="UniProtKB-KW"/>
</dbReference>
<evidence type="ECO:0000256" key="13">
    <source>
        <dbReference type="ARBA" id="ARBA00022723"/>
    </source>
</evidence>
<feature type="domain" description="Phosphotransferase system enzyme I N-terminal" evidence="23">
    <location>
        <begin position="7"/>
        <end position="129"/>
    </location>
</feature>
<evidence type="ECO:0000256" key="10">
    <source>
        <dbReference type="ARBA" id="ARBA00022597"/>
    </source>
</evidence>
<dbReference type="PIRSF" id="PIRSF000732">
    <property type="entry name" value="PTS_enzyme_I"/>
    <property type="match status" value="1"/>
</dbReference>
<evidence type="ECO:0000313" key="25">
    <source>
        <dbReference type="Proteomes" id="UP000807785"/>
    </source>
</evidence>
<dbReference type="Gene3D" id="1.10.274.10">
    <property type="entry name" value="PtsI, HPr-binding domain"/>
    <property type="match status" value="1"/>
</dbReference>
<dbReference type="GO" id="GO:0005737">
    <property type="term" value="C:cytoplasm"/>
    <property type="evidence" value="ECO:0007669"/>
    <property type="project" value="UniProtKB-SubCell"/>
</dbReference>
<keyword evidence="9 17" id="KW-0963">Cytoplasm</keyword>
<dbReference type="InterPro" id="IPR008279">
    <property type="entry name" value="PEP-util_enz_mobile_dom"/>
</dbReference>
<feature type="binding site" evidence="19">
    <location>
        <position position="469"/>
    </location>
    <ligand>
        <name>phosphoenolpyruvate</name>
        <dbReference type="ChEBI" id="CHEBI:58702"/>
    </ligand>
</feature>
<dbReference type="InterPro" id="IPR015813">
    <property type="entry name" value="Pyrv/PenolPyrv_kinase-like_dom"/>
</dbReference>
<dbReference type="InterPro" id="IPR023151">
    <property type="entry name" value="PEP_util_CS"/>
</dbReference>
<keyword evidence="14 17" id="KW-0418">Kinase</keyword>
<evidence type="ECO:0000256" key="11">
    <source>
        <dbReference type="ARBA" id="ARBA00022679"/>
    </source>
</evidence>
<dbReference type="InterPro" id="IPR000121">
    <property type="entry name" value="PEP_util_C"/>
</dbReference>
<dbReference type="EMBL" id="JADJEV010000002">
    <property type="protein sequence ID" value="MBK6972314.1"/>
    <property type="molecule type" value="Genomic_DNA"/>
</dbReference>
<protein>
    <recommendedName>
        <fullName evidence="7 17">Phosphoenolpyruvate-protein phosphotransferase</fullName>
        <ecNumber evidence="6 17">2.7.3.9</ecNumber>
    </recommendedName>
    <alternativeName>
        <fullName evidence="16 17">Phosphotransferase system, enzyme I</fullName>
    </alternativeName>
</protein>
<dbReference type="PROSITE" id="PS00370">
    <property type="entry name" value="PEP_ENZYMES_PHOS_SITE"/>
    <property type="match status" value="1"/>
</dbReference>
<dbReference type="SUPFAM" id="SSF52009">
    <property type="entry name" value="Phosphohistidine domain"/>
    <property type="match status" value="1"/>
</dbReference>
<dbReference type="GO" id="GO:0016301">
    <property type="term" value="F:kinase activity"/>
    <property type="evidence" value="ECO:0007669"/>
    <property type="project" value="UniProtKB-KW"/>
</dbReference>
<evidence type="ECO:0000256" key="9">
    <source>
        <dbReference type="ARBA" id="ARBA00022490"/>
    </source>
</evidence>
<dbReference type="AlphaFoldDB" id="A0A9D7E198"/>
<evidence type="ECO:0000256" key="3">
    <source>
        <dbReference type="ARBA" id="ARBA00002728"/>
    </source>
</evidence>
<sequence>MSFALFGLAVSPGIAIGRVQLVSHATLEVSHYTVPARQVEAEMARFDGAIAFVRNELASLKTSAHVGAPSEVGAFVDLHMMILADPLLCDVPRKIIAERRCNAEWALVQEMDELVAQFDQIEDAYLRERKQDIVQVVERVVKALLGKPGRLVVRKDSDEAAIVIAHDLSPADTIDFRQLRIAGFATDLGGATSHTAIVARGMSIPAVVGMHHVRQLVKDEDLVIIDGTRGVVIVDPDKRVLEEFRLRKTELELERNKLKRLKTTRSETLDGEAILLQANIEQPGDVAQAREVDAAGIGLYRTEFLFIGRDELPGEDEQFEAYRSVVQSMRGRPVNIRTLDVGADKGLRGVARIEANPALGLRAIRYCLAEPKLFLMQLRAVLRASNFGPVRLLIPMLAHAHEIDQALAMIEMAKKQLRESRLRFNDDIEVGGMIEIPAAALSLGVFVKRLDFLSIGTNDLIQYTLAIDRTDEAVAHLYDPTHPSVLRLIQQTIQTGTRAGLPVAVCGEMAGNPDYTRLLIGMGLRQFSMHPAQILEVKQEVLRSDAAELGAKVARALRFDEPDRLREALEKL</sequence>
<keyword evidence="10 17" id="KW-0762">Sugar transport</keyword>
<keyword evidence="15 17" id="KW-0460">Magnesium</keyword>
<reference evidence="24" key="1">
    <citation type="submission" date="2020-10" db="EMBL/GenBank/DDBJ databases">
        <title>Connecting structure to function with the recovery of over 1000 high-quality activated sludge metagenome-assembled genomes encoding full-length rRNA genes using long-read sequencing.</title>
        <authorList>
            <person name="Singleton C.M."/>
            <person name="Petriglieri F."/>
            <person name="Kristensen J.M."/>
            <person name="Kirkegaard R.H."/>
            <person name="Michaelsen T.Y."/>
            <person name="Andersen M.H."/>
            <person name="Karst S.M."/>
            <person name="Dueholm M.S."/>
            <person name="Nielsen P.H."/>
            <person name="Albertsen M."/>
        </authorList>
    </citation>
    <scope>NUCLEOTIDE SEQUENCE</scope>
    <source>
        <strain evidence="24">Bjer_18-Q3-R1-45_BAT3C.347</strain>
    </source>
</reference>
<dbReference type="InterPro" id="IPR018274">
    <property type="entry name" value="PEP_util_AS"/>
</dbReference>
<evidence type="ECO:0000256" key="8">
    <source>
        <dbReference type="ARBA" id="ARBA00022448"/>
    </source>
</evidence>
<dbReference type="NCBIfam" id="TIGR01417">
    <property type="entry name" value="PTS_I_fam"/>
    <property type="match status" value="1"/>
</dbReference>
<proteinExistence type="inferred from homology"/>
<evidence type="ECO:0000256" key="15">
    <source>
        <dbReference type="ARBA" id="ARBA00022842"/>
    </source>
</evidence>
<evidence type="ECO:0000256" key="19">
    <source>
        <dbReference type="PIRSR" id="PIRSR000732-2"/>
    </source>
</evidence>
<evidence type="ECO:0000256" key="20">
    <source>
        <dbReference type="PIRSR" id="PIRSR000732-3"/>
    </source>
</evidence>
<feature type="binding site" evidence="19">
    <location>
        <position position="337"/>
    </location>
    <ligand>
        <name>phosphoenolpyruvate</name>
        <dbReference type="ChEBI" id="CHEBI:58702"/>
    </ligand>
</feature>
<dbReference type="InterPro" id="IPR036637">
    <property type="entry name" value="Phosphohistidine_dom_sf"/>
</dbReference>
<dbReference type="PANTHER" id="PTHR46244">
    <property type="entry name" value="PHOSPHOENOLPYRUVATE-PROTEIN PHOSPHOTRANSFERASE"/>
    <property type="match status" value="1"/>
</dbReference>
<comment type="cofactor">
    <cofactor evidence="2 17 20">
        <name>Mg(2+)</name>
        <dbReference type="ChEBI" id="CHEBI:18420"/>
    </cofactor>
</comment>
<evidence type="ECO:0000313" key="24">
    <source>
        <dbReference type="EMBL" id="MBK6972314.1"/>
    </source>
</evidence>
<feature type="binding site" evidence="20">
    <location>
        <position position="435"/>
    </location>
    <ligand>
        <name>Mg(2+)</name>
        <dbReference type="ChEBI" id="CHEBI:18420"/>
    </ligand>
</feature>
<evidence type="ECO:0000259" key="21">
    <source>
        <dbReference type="Pfam" id="PF00391"/>
    </source>
</evidence>
<feature type="binding site" evidence="19">
    <location>
        <begin position="458"/>
        <end position="459"/>
    </location>
    <ligand>
        <name>phosphoenolpyruvate</name>
        <dbReference type="ChEBI" id="CHEBI:58702"/>
    </ligand>
</feature>
<comment type="similarity">
    <text evidence="5 17">Belongs to the PEP-utilizing enzyme family.</text>
</comment>
<dbReference type="Proteomes" id="UP000807785">
    <property type="component" value="Unassembled WGS sequence"/>
</dbReference>
<evidence type="ECO:0000256" key="5">
    <source>
        <dbReference type="ARBA" id="ARBA00007837"/>
    </source>
</evidence>
<comment type="function">
    <text evidence="3 17">General (non sugar-specific) component of the phosphoenolpyruvate-dependent sugar phosphotransferase system (sugar PTS). This major carbohydrate active-transport system catalyzes the phosphorylation of incoming sugar substrates concomitantly with their translocation across the cell membrane. Enzyme I transfers the phosphoryl group from phosphoenolpyruvate (PEP) to the phosphoryl carrier protein (HPr).</text>
</comment>
<dbReference type="InterPro" id="IPR050499">
    <property type="entry name" value="PEP-utilizing_PTS_enzyme"/>
</dbReference>
<dbReference type="Pfam" id="PF02896">
    <property type="entry name" value="PEP-utilizers_C"/>
    <property type="match status" value="1"/>
</dbReference>
<evidence type="ECO:0000256" key="1">
    <source>
        <dbReference type="ARBA" id="ARBA00000683"/>
    </source>
</evidence>
<evidence type="ECO:0000256" key="6">
    <source>
        <dbReference type="ARBA" id="ARBA00012232"/>
    </source>
</evidence>
<keyword evidence="13 17" id="KW-0479">Metal-binding</keyword>
<keyword evidence="12 17" id="KW-0598">Phosphotransferase system</keyword>
<dbReference type="GO" id="GO:0008965">
    <property type="term" value="F:phosphoenolpyruvate-protein phosphotransferase activity"/>
    <property type="evidence" value="ECO:0007669"/>
    <property type="project" value="UniProtKB-EC"/>
</dbReference>
<evidence type="ECO:0000256" key="14">
    <source>
        <dbReference type="ARBA" id="ARBA00022777"/>
    </source>
</evidence>
<feature type="binding site" evidence="19">
    <location>
        <position position="301"/>
    </location>
    <ligand>
        <name>phosphoenolpyruvate</name>
        <dbReference type="ChEBI" id="CHEBI:58702"/>
    </ligand>
</feature>
<dbReference type="InterPro" id="IPR036618">
    <property type="entry name" value="PtsI_HPr-bd_sf"/>
</dbReference>
<dbReference type="InterPro" id="IPR008731">
    <property type="entry name" value="PTS_EIN"/>
</dbReference>
<evidence type="ECO:0000256" key="17">
    <source>
        <dbReference type="PIRNR" id="PIRNR000732"/>
    </source>
</evidence>
<dbReference type="EC" id="2.7.3.9" evidence="6 17"/>
<dbReference type="SUPFAM" id="SSF47831">
    <property type="entry name" value="Enzyme I of the PEP:sugar phosphotransferase system HPr-binding (sub)domain"/>
    <property type="match status" value="1"/>
</dbReference>
<feature type="binding site" evidence="20">
    <location>
        <position position="459"/>
    </location>
    <ligand>
        <name>Mg(2+)</name>
        <dbReference type="ChEBI" id="CHEBI:18420"/>
    </ligand>
</feature>
<keyword evidence="11 17" id="KW-0808">Transferase</keyword>
<dbReference type="GO" id="GO:0046872">
    <property type="term" value="F:metal ion binding"/>
    <property type="evidence" value="ECO:0007669"/>
    <property type="project" value="UniProtKB-KW"/>
</dbReference>
<comment type="subcellular location">
    <subcellularLocation>
        <location evidence="4 17">Cytoplasm</location>
    </subcellularLocation>
</comment>
<evidence type="ECO:0000256" key="16">
    <source>
        <dbReference type="ARBA" id="ARBA00033235"/>
    </source>
</evidence>
<dbReference type="SUPFAM" id="SSF51621">
    <property type="entry name" value="Phosphoenolpyruvate/pyruvate domain"/>
    <property type="match status" value="1"/>
</dbReference>
<evidence type="ECO:0000256" key="12">
    <source>
        <dbReference type="ARBA" id="ARBA00022683"/>
    </source>
</evidence>
<dbReference type="InterPro" id="IPR040442">
    <property type="entry name" value="Pyrv_kinase-like_dom_sf"/>
</dbReference>
<evidence type="ECO:0000259" key="23">
    <source>
        <dbReference type="Pfam" id="PF05524"/>
    </source>
</evidence>
<dbReference type="PRINTS" id="PR01736">
    <property type="entry name" value="PHPHTRNFRASE"/>
</dbReference>